<feature type="signal peptide" evidence="1">
    <location>
        <begin position="1"/>
        <end position="18"/>
    </location>
</feature>
<feature type="chain" id="PRO_5040257255" description="Deoxyribonuclease NucA/NucB domain-containing protein" evidence="1">
    <location>
        <begin position="19"/>
        <end position="233"/>
    </location>
</feature>
<accession>A0A9P9WNH3</accession>
<keyword evidence="4" id="KW-1185">Reference proteome</keyword>
<feature type="domain" description="Deoxyribonuclease NucA/NucB" evidence="2">
    <location>
        <begin position="38"/>
        <end position="139"/>
    </location>
</feature>
<gene>
    <name evidence="3" type="ORF">JX265_005674</name>
</gene>
<sequence length="233" mass="25313">MRFFQVPIASSLSMLVIAKNHDVIYDCSQHPQLCFNTCWAVNVVKHPNPLHGGGGSGAGSDNRKDWGYKSSMCVKQNVHWDCENGLGGKDECVSIDEYPFASSKEGGFAWDQTVVALRCIPEADQKSQGGSLRNLAKSPQTDTWTITLNNINFVTGNNFPYPANTWCTNNPSMQNDGHQLVPEGGQLKLDNPSLVVTKGVNSTSHLKFSEDGNSATIINTVENGRLVPVPFAG</sequence>
<dbReference type="AlphaFoldDB" id="A0A9P9WNH3"/>
<comment type="caution">
    <text evidence="3">The sequence shown here is derived from an EMBL/GenBank/DDBJ whole genome shotgun (WGS) entry which is preliminary data.</text>
</comment>
<proteinExistence type="predicted"/>
<dbReference type="InterPro" id="IPR029476">
    <property type="entry name" value="DNase_NucA_NucB"/>
</dbReference>
<reference evidence="3" key="1">
    <citation type="submission" date="2021-03" db="EMBL/GenBank/DDBJ databases">
        <title>Revisited historic fungal species revealed as producer of novel bioactive compounds through whole genome sequencing and comparative genomics.</title>
        <authorList>
            <person name="Vignolle G.A."/>
            <person name="Hochenegger N."/>
            <person name="Mach R.L."/>
            <person name="Mach-Aigner A.R."/>
            <person name="Javad Rahimi M."/>
            <person name="Salim K.A."/>
            <person name="Chan C.M."/>
            <person name="Lim L.B.L."/>
            <person name="Cai F."/>
            <person name="Druzhinina I.S."/>
            <person name="U'Ren J.M."/>
            <person name="Derntl C."/>
        </authorList>
    </citation>
    <scope>NUCLEOTIDE SEQUENCE</scope>
    <source>
        <strain evidence="3">TUCIM 5799</strain>
    </source>
</reference>
<keyword evidence="1" id="KW-0732">Signal</keyword>
<dbReference type="EMBL" id="JAFIMR010000012">
    <property type="protein sequence ID" value="KAI1871688.1"/>
    <property type="molecule type" value="Genomic_DNA"/>
</dbReference>
<evidence type="ECO:0000313" key="3">
    <source>
        <dbReference type="EMBL" id="KAI1871688.1"/>
    </source>
</evidence>
<evidence type="ECO:0000256" key="1">
    <source>
        <dbReference type="SAM" id="SignalP"/>
    </source>
</evidence>
<organism evidence="3 4">
    <name type="scientific">Neoarthrinium moseri</name>
    <dbReference type="NCBI Taxonomy" id="1658444"/>
    <lineage>
        <taxon>Eukaryota</taxon>
        <taxon>Fungi</taxon>
        <taxon>Dikarya</taxon>
        <taxon>Ascomycota</taxon>
        <taxon>Pezizomycotina</taxon>
        <taxon>Sordariomycetes</taxon>
        <taxon>Xylariomycetidae</taxon>
        <taxon>Amphisphaeriales</taxon>
        <taxon>Apiosporaceae</taxon>
        <taxon>Neoarthrinium</taxon>
    </lineage>
</organism>
<protein>
    <recommendedName>
        <fullName evidence="2">Deoxyribonuclease NucA/NucB domain-containing protein</fullName>
    </recommendedName>
</protein>
<evidence type="ECO:0000313" key="4">
    <source>
        <dbReference type="Proteomes" id="UP000829685"/>
    </source>
</evidence>
<evidence type="ECO:0000259" key="2">
    <source>
        <dbReference type="Pfam" id="PF14040"/>
    </source>
</evidence>
<dbReference type="Proteomes" id="UP000829685">
    <property type="component" value="Unassembled WGS sequence"/>
</dbReference>
<dbReference type="Pfam" id="PF14040">
    <property type="entry name" value="DNase_NucA_NucB"/>
    <property type="match status" value="1"/>
</dbReference>
<name>A0A9P9WNH3_9PEZI</name>